<keyword evidence="3" id="KW-1185">Reference proteome</keyword>
<sequence length="87" mass="9344">MDNLRSASFRLLQSPMLEVVDNERGMLSEILEKATVPFSQAHTSAGLTGCAQLVNTMRGKFRITSTPGIGTLVSILLPISANRAKPS</sequence>
<dbReference type="EMBL" id="PZJX01000061">
    <property type="protein sequence ID" value="PTE06606.1"/>
    <property type="molecule type" value="Genomic_DNA"/>
</dbReference>
<dbReference type="InterPro" id="IPR003594">
    <property type="entry name" value="HATPase_dom"/>
</dbReference>
<proteinExistence type="predicted"/>
<protein>
    <recommendedName>
        <fullName evidence="1">Histidine kinase/HSP90-like ATPase domain-containing protein</fullName>
    </recommendedName>
</protein>
<dbReference type="InterPro" id="IPR036890">
    <property type="entry name" value="HATPase_C_sf"/>
</dbReference>
<dbReference type="AlphaFoldDB" id="A0A2T4ILU7"/>
<dbReference type="OrthoDB" id="9785691at2"/>
<gene>
    <name evidence="2" type="ORF">C9427_30755</name>
</gene>
<evidence type="ECO:0000313" key="3">
    <source>
        <dbReference type="Proteomes" id="UP000240259"/>
    </source>
</evidence>
<dbReference type="Gene3D" id="3.30.565.10">
    <property type="entry name" value="Histidine kinase-like ATPase, C-terminal domain"/>
    <property type="match status" value="1"/>
</dbReference>
<comment type="caution">
    <text evidence="2">The sequence shown here is derived from an EMBL/GenBank/DDBJ whole genome shotgun (WGS) entry which is preliminary data.</text>
</comment>
<evidence type="ECO:0000259" key="1">
    <source>
        <dbReference type="Pfam" id="PF02518"/>
    </source>
</evidence>
<evidence type="ECO:0000313" key="2">
    <source>
        <dbReference type="EMBL" id="PTE06606.1"/>
    </source>
</evidence>
<feature type="domain" description="Histidine kinase/HSP90-like ATPase" evidence="1">
    <location>
        <begin position="17"/>
        <end position="79"/>
    </location>
</feature>
<dbReference type="Pfam" id="PF02518">
    <property type="entry name" value="HATPase_c"/>
    <property type="match status" value="1"/>
</dbReference>
<reference evidence="2 3" key="1">
    <citation type="submission" date="2018-03" db="EMBL/GenBank/DDBJ databases">
        <title>Genome sequence of the symbiotic type strain Mesorhizobium helmanticense CSLC115NT isolated from Lotus corniculatus nodules.</title>
        <authorList>
            <person name="Sannazzaro A.I."/>
            <person name="Torres Tejerizo G.A."/>
            <person name="Dip D."/>
            <person name="Caballero M."/>
            <person name="Pistorio M."/>
            <person name="Estrella M.J."/>
        </authorList>
    </citation>
    <scope>NUCLEOTIDE SEQUENCE [LARGE SCALE GENOMIC DNA]</scope>
    <source>
        <strain evidence="2 3">CSLC115N</strain>
    </source>
</reference>
<name>A0A2T4ILU7_9HYPH</name>
<dbReference type="SUPFAM" id="SSF55874">
    <property type="entry name" value="ATPase domain of HSP90 chaperone/DNA topoisomerase II/histidine kinase"/>
    <property type="match status" value="1"/>
</dbReference>
<accession>A0A2T4ILU7</accession>
<organism evidence="2 3">
    <name type="scientific">Mesorhizobium helmanticense</name>
    <dbReference type="NCBI Taxonomy" id="1776423"/>
    <lineage>
        <taxon>Bacteria</taxon>
        <taxon>Pseudomonadati</taxon>
        <taxon>Pseudomonadota</taxon>
        <taxon>Alphaproteobacteria</taxon>
        <taxon>Hyphomicrobiales</taxon>
        <taxon>Phyllobacteriaceae</taxon>
        <taxon>Mesorhizobium</taxon>
    </lineage>
</organism>
<dbReference type="Proteomes" id="UP000240259">
    <property type="component" value="Unassembled WGS sequence"/>
</dbReference>